<keyword evidence="1" id="KW-0472">Membrane</keyword>
<gene>
    <name evidence="2" type="ORF">DBRI00130_LOCUS15407</name>
</gene>
<accession>A0A7S4RAC9</accession>
<sequence>MNMYLQIFFTGVRHLLVLEYNGLSRHGDYIDSLDTILLSFSLTIIGVLNLVCFRLDDASPLKWTDFQLRSGFSRPVVRDTTALAMAALHCACIEFDGERTGILVWFAVLIASSCMPRVVSSMLSQPTVRSNSSGDSNENETQHITETRARAVVLFGIRYGFITEVCGLVSTFDAILLLRLSKFFLKLEECTTAESTECFLSELNIRILGYLSVARFSTILATRSVLDSEELLYSTLFALGMLLAANRIVYGLGLAGEYLGKRVSNTAAVVATSSFRPGFESRDADKVNYGTATFCSWLVFLGCIILG</sequence>
<feature type="transmembrane region" description="Helical" evidence="1">
    <location>
        <begin position="36"/>
        <end position="55"/>
    </location>
</feature>
<dbReference type="AlphaFoldDB" id="A0A7S4RAC9"/>
<dbReference type="EMBL" id="HBNS01019361">
    <property type="protein sequence ID" value="CAE4608150.1"/>
    <property type="molecule type" value="Transcribed_RNA"/>
</dbReference>
<keyword evidence="1" id="KW-1133">Transmembrane helix</keyword>
<name>A0A7S4RAC9_9STRA</name>
<evidence type="ECO:0000313" key="2">
    <source>
        <dbReference type="EMBL" id="CAE4608150.1"/>
    </source>
</evidence>
<proteinExistence type="predicted"/>
<reference evidence="2" key="1">
    <citation type="submission" date="2021-01" db="EMBL/GenBank/DDBJ databases">
        <authorList>
            <person name="Corre E."/>
            <person name="Pelletier E."/>
            <person name="Niang G."/>
            <person name="Scheremetjew M."/>
            <person name="Finn R."/>
            <person name="Kale V."/>
            <person name="Holt S."/>
            <person name="Cochrane G."/>
            <person name="Meng A."/>
            <person name="Brown T."/>
            <person name="Cohen L."/>
        </authorList>
    </citation>
    <scope>NUCLEOTIDE SEQUENCE</scope>
    <source>
        <strain evidence="2">GSO104</strain>
    </source>
</reference>
<keyword evidence="1" id="KW-0812">Transmembrane</keyword>
<protein>
    <submittedName>
        <fullName evidence="2">Uncharacterized protein</fullName>
    </submittedName>
</protein>
<evidence type="ECO:0000256" key="1">
    <source>
        <dbReference type="SAM" id="Phobius"/>
    </source>
</evidence>
<organism evidence="2">
    <name type="scientific">Ditylum brightwellii</name>
    <dbReference type="NCBI Taxonomy" id="49249"/>
    <lineage>
        <taxon>Eukaryota</taxon>
        <taxon>Sar</taxon>
        <taxon>Stramenopiles</taxon>
        <taxon>Ochrophyta</taxon>
        <taxon>Bacillariophyta</taxon>
        <taxon>Mediophyceae</taxon>
        <taxon>Lithodesmiophycidae</taxon>
        <taxon>Lithodesmiales</taxon>
        <taxon>Lithodesmiaceae</taxon>
        <taxon>Ditylum</taxon>
    </lineage>
</organism>